<feature type="compositionally biased region" description="Pro residues" evidence="1">
    <location>
        <begin position="328"/>
        <end position="349"/>
    </location>
</feature>
<feature type="region of interest" description="Disordered" evidence="1">
    <location>
        <begin position="82"/>
        <end position="124"/>
    </location>
</feature>
<proteinExistence type="predicted"/>
<dbReference type="SMART" id="SM00271">
    <property type="entry name" value="DnaJ"/>
    <property type="match status" value="1"/>
</dbReference>
<feature type="compositionally biased region" description="Basic and acidic residues" evidence="1">
    <location>
        <begin position="151"/>
        <end position="214"/>
    </location>
</feature>
<dbReference type="Proteomes" id="UP000039046">
    <property type="component" value="Unassembled WGS sequence"/>
</dbReference>
<dbReference type="InterPro" id="IPR018253">
    <property type="entry name" value="DnaJ_domain_CS"/>
</dbReference>
<evidence type="ECO:0000259" key="2">
    <source>
        <dbReference type="PROSITE" id="PS50076"/>
    </source>
</evidence>
<feature type="compositionally biased region" description="Basic and acidic residues" evidence="1">
    <location>
        <begin position="266"/>
        <end position="280"/>
    </location>
</feature>
<keyword evidence="4" id="KW-1185">Reference proteome</keyword>
<feature type="compositionally biased region" description="Basic and acidic residues" evidence="1">
    <location>
        <begin position="224"/>
        <end position="244"/>
    </location>
</feature>
<feature type="compositionally biased region" description="Polar residues" evidence="1">
    <location>
        <begin position="289"/>
        <end position="300"/>
    </location>
</feature>
<feature type="compositionally biased region" description="Polar residues" evidence="1">
    <location>
        <begin position="414"/>
        <end position="430"/>
    </location>
</feature>
<dbReference type="InterPro" id="IPR036869">
    <property type="entry name" value="J_dom_sf"/>
</dbReference>
<dbReference type="PROSITE" id="PS50076">
    <property type="entry name" value="DNAJ_2"/>
    <property type="match status" value="1"/>
</dbReference>
<dbReference type="HOGENOM" id="CLU_457824_0_0_1"/>
<dbReference type="FunFam" id="1.10.287.110:FF:000073">
    <property type="entry name" value="DnaJ domain protein"/>
    <property type="match status" value="1"/>
</dbReference>
<gene>
    <name evidence="3" type="ORF">VHEMI09974</name>
</gene>
<feature type="region of interest" description="Disordered" evidence="1">
    <location>
        <begin position="147"/>
        <end position="300"/>
    </location>
</feature>
<dbReference type="PRINTS" id="PR00625">
    <property type="entry name" value="JDOMAIN"/>
</dbReference>
<dbReference type="PROSITE" id="PS00636">
    <property type="entry name" value="DNAJ_1"/>
    <property type="match status" value="1"/>
</dbReference>
<dbReference type="SUPFAM" id="SSF46565">
    <property type="entry name" value="Chaperone J-domain"/>
    <property type="match status" value="1"/>
</dbReference>
<feature type="domain" description="J" evidence="2">
    <location>
        <begin position="7"/>
        <end position="75"/>
    </location>
</feature>
<feature type="compositionally biased region" description="Low complexity" evidence="1">
    <location>
        <begin position="389"/>
        <end position="406"/>
    </location>
</feature>
<dbReference type="EMBL" id="CDHN01000007">
    <property type="protein sequence ID" value="CEJ94443.1"/>
    <property type="molecule type" value="Genomic_DNA"/>
</dbReference>
<feature type="compositionally biased region" description="Basic and acidic residues" evidence="1">
    <location>
        <begin position="373"/>
        <end position="387"/>
    </location>
</feature>
<dbReference type="InterPro" id="IPR001623">
    <property type="entry name" value="DnaJ_domain"/>
</dbReference>
<sequence>MSPLPPDPYKILGVSKDAQIPEIRSAHRKLVLQCHPDKVQDPKLKAEKADQFQRVQQAYELLTDDTERRKYDDKAKVEELRKQVHTKVHISTPRQSSRHNSADFDARTPSRYPSRSAADSPPSAARMYSYTATAYYDDEYMHGARIFETTRSSKREYSDKPSKRDMEKEKDRERRKAREAREAREEEERRIEKQERRERAQQKETQRAEKEVKRMEKRKKDKVRSKDIKRESEDKYTRYSKLSDEGEDIVTSKPERKRSSGPINPKKYDDEYERHRDEAARPPPVARPSMTTRGYSNVETQAKYKAEIATSYIAKTVKRSNSYANTHMPPPHAPTPPTPAKASAYPPPTVEDYVPSDEEIRRSSARRGSAGLSRERSTYRKSSRDVLDDPIPASSSPAARSIPSLRKAAAGTTAHMSSSPPWELPRSQTMPVGVAPPRGPPTRSNTDVPNRGRYRTRYDVPGEEDSDDHDRRADRKSRRSRRTHSPEQIETRYQVEGDRTYVVNGFTEDYHFPHIHVSETRHPHYHRDTGYSSSPSMSKYHKIHYSDYGEMYQQRAAMPAAN</sequence>
<feature type="compositionally biased region" description="Basic residues" evidence="1">
    <location>
        <begin position="474"/>
        <end position="483"/>
    </location>
</feature>
<dbReference type="AlphaFoldDB" id="A0A0A1TRA2"/>
<organism evidence="3 4">
    <name type="scientific">[Torrubiella] hemipterigena</name>
    <dbReference type="NCBI Taxonomy" id="1531966"/>
    <lineage>
        <taxon>Eukaryota</taxon>
        <taxon>Fungi</taxon>
        <taxon>Dikarya</taxon>
        <taxon>Ascomycota</taxon>
        <taxon>Pezizomycotina</taxon>
        <taxon>Sordariomycetes</taxon>
        <taxon>Hypocreomycetidae</taxon>
        <taxon>Hypocreales</taxon>
        <taxon>Clavicipitaceae</taxon>
        <taxon>Clavicipitaceae incertae sedis</taxon>
        <taxon>'Torrubiella' clade</taxon>
    </lineage>
</organism>
<evidence type="ECO:0000256" key="1">
    <source>
        <dbReference type="SAM" id="MobiDB-lite"/>
    </source>
</evidence>
<dbReference type="PANTHER" id="PTHR24074">
    <property type="entry name" value="CO-CHAPERONE PROTEIN DJLA"/>
    <property type="match status" value="1"/>
</dbReference>
<dbReference type="CDD" id="cd06257">
    <property type="entry name" value="DnaJ"/>
    <property type="match status" value="1"/>
</dbReference>
<accession>A0A0A1TRA2</accession>
<dbReference type="STRING" id="1531966.A0A0A1TRA2"/>
<dbReference type="Pfam" id="PF00226">
    <property type="entry name" value="DnaJ"/>
    <property type="match status" value="1"/>
</dbReference>
<feature type="compositionally biased region" description="Low complexity" evidence="1">
    <location>
        <begin position="109"/>
        <end position="124"/>
    </location>
</feature>
<name>A0A0A1TRA2_9HYPO</name>
<evidence type="ECO:0000313" key="4">
    <source>
        <dbReference type="Proteomes" id="UP000039046"/>
    </source>
</evidence>
<evidence type="ECO:0000313" key="3">
    <source>
        <dbReference type="EMBL" id="CEJ94443.1"/>
    </source>
</evidence>
<reference evidence="3 4" key="1">
    <citation type="journal article" date="2015" name="Genome Announc.">
        <title>Draft Genome Sequence and Gene Annotation of the Entomopathogenic Fungus Verticillium hemipterigenum.</title>
        <authorList>
            <person name="Horn F."/>
            <person name="Habel A."/>
            <person name="Scharf D.H."/>
            <person name="Dworschak J."/>
            <person name="Brakhage A.A."/>
            <person name="Guthke R."/>
            <person name="Hertweck C."/>
            <person name="Linde J."/>
        </authorList>
    </citation>
    <scope>NUCLEOTIDE SEQUENCE [LARGE SCALE GENOMIC DNA]</scope>
</reference>
<protein>
    <recommendedName>
        <fullName evidence="2">J domain-containing protein</fullName>
    </recommendedName>
</protein>
<feature type="region of interest" description="Disordered" evidence="1">
    <location>
        <begin position="321"/>
        <end position="490"/>
    </location>
</feature>
<dbReference type="InterPro" id="IPR050817">
    <property type="entry name" value="DjlA_DnaK_co-chaperone"/>
</dbReference>
<dbReference type="OrthoDB" id="10250354at2759"/>
<dbReference type="Gene3D" id="1.10.287.110">
    <property type="entry name" value="DnaJ domain"/>
    <property type="match status" value="1"/>
</dbReference>